<evidence type="ECO:0000259" key="7">
    <source>
        <dbReference type="SMART" id="SM00458"/>
    </source>
</evidence>
<evidence type="ECO:0000256" key="1">
    <source>
        <dbReference type="ARBA" id="ARBA00001695"/>
    </source>
</evidence>
<evidence type="ECO:0000256" key="4">
    <source>
        <dbReference type="ARBA" id="ARBA00022801"/>
    </source>
</evidence>
<dbReference type="Proteomes" id="UP000032266">
    <property type="component" value="Chromosome"/>
</dbReference>
<dbReference type="Gene3D" id="3.20.20.80">
    <property type="entry name" value="Glycosidases"/>
    <property type="match status" value="1"/>
</dbReference>
<protein>
    <recommendedName>
        <fullName evidence="3 6">Arabinogalactan endo-beta-1,4-galactanase</fullName>
        <ecNumber evidence="3 6">3.2.1.89</ecNumber>
    </recommendedName>
</protein>
<dbReference type="SUPFAM" id="SSF51445">
    <property type="entry name" value="(Trans)glycosidases"/>
    <property type="match status" value="1"/>
</dbReference>
<evidence type="ECO:0000256" key="2">
    <source>
        <dbReference type="ARBA" id="ARBA00010687"/>
    </source>
</evidence>
<dbReference type="Pfam" id="PF14200">
    <property type="entry name" value="RicinB_lectin_2"/>
    <property type="match status" value="2"/>
</dbReference>
<proteinExistence type="inferred from homology"/>
<comment type="catalytic activity">
    <reaction evidence="1 6">
        <text>The enzyme specifically hydrolyzes (1-&gt;4)-beta-D-galactosidic linkages in type I arabinogalactans.</text>
        <dbReference type="EC" id="3.2.1.89"/>
    </reaction>
</comment>
<sequence>MLIGLVAGLSLNSAWAAPVFAYGADIGWMKQLENEGVSWVNDNGVQQDPLQILKDHGINAVRLRVFVNPDPSAYWNKDDSTWTMLGYADKASVIAAAQRATNMGMRVMVDFHYSDVFADPGHQIKPAAWQNYSVSQLETAVYNHTYDVMNGLKNAGITPAWVQVGNEMDPGILLPQGSTSNFANLTRFLNAGYDAVKAVSASSKVISHLAHGTDNAAARWYFNNFLNVYGGKTDVIGFSFYPYWDGESYWNLTDDLAYNLNDMAATYGKEVMVTEVGGLQTNPTDSYWTVKDTIDLVKAVPNGKGIGVFYWEPEANSSVLPDGYPLGATTLISNKVLQFTKALDAFSDGQIKVDSSKTYRIVNRNSGKALNVAAGSTADGAAIEQYGYGGWTSQQWQFTAIGNGFYKIKNINSNKVMDIEAASTENGAQNIQWSDNGGWNQQWLILDVGDGYVKIKNRNSGKLLDIKAKSTADGALDIQWSDNGGWNQQWQILQN</sequence>
<feature type="domain" description="Ricin B lectin" evidence="7">
    <location>
        <begin position="356"/>
        <end position="493"/>
    </location>
</feature>
<dbReference type="KEGG" id="gsn:YC6258_03960"/>
<dbReference type="EC" id="3.2.1.89" evidence="3 6"/>
<dbReference type="GO" id="GO:0031218">
    <property type="term" value="F:arabinogalactan endo-1,4-beta-galactosidase activity"/>
    <property type="evidence" value="ECO:0007669"/>
    <property type="project" value="UniProtKB-EC"/>
</dbReference>
<dbReference type="PATRIC" id="fig|1445510.3.peg.3936"/>
<reference evidence="8 9" key="1">
    <citation type="submission" date="2014-01" db="EMBL/GenBank/DDBJ databases">
        <title>Full genme sequencing of cellulolytic bacterium Gynuella sunshinyii YC6258T gen. nov., sp. nov.</title>
        <authorList>
            <person name="Khan H."/>
            <person name="Chung E.J."/>
            <person name="Chung Y.R."/>
        </authorList>
    </citation>
    <scope>NUCLEOTIDE SEQUENCE [LARGE SCALE GENOMIC DNA]</scope>
    <source>
        <strain evidence="8 9">YC6258</strain>
    </source>
</reference>
<dbReference type="InterPro" id="IPR035992">
    <property type="entry name" value="Ricin_B-like_lectins"/>
</dbReference>
<dbReference type="GO" id="GO:0015926">
    <property type="term" value="F:glucosidase activity"/>
    <property type="evidence" value="ECO:0007669"/>
    <property type="project" value="InterPro"/>
</dbReference>
<evidence type="ECO:0000256" key="5">
    <source>
        <dbReference type="ARBA" id="ARBA00023295"/>
    </source>
</evidence>
<dbReference type="InterPro" id="IPR011683">
    <property type="entry name" value="Glyco_hydro_53"/>
</dbReference>
<evidence type="ECO:0000313" key="9">
    <source>
        <dbReference type="Proteomes" id="UP000032266"/>
    </source>
</evidence>
<dbReference type="CDD" id="cd23446">
    <property type="entry name" value="beta-trefoil_Ricin_1_3Gal43A"/>
    <property type="match status" value="1"/>
</dbReference>
<evidence type="ECO:0000313" key="8">
    <source>
        <dbReference type="EMBL" id="AJQ95996.1"/>
    </source>
</evidence>
<comment type="similarity">
    <text evidence="2 6">Belongs to the glycosyl hydrolase 53 family.</text>
</comment>
<evidence type="ECO:0000256" key="3">
    <source>
        <dbReference type="ARBA" id="ARBA00012556"/>
    </source>
</evidence>
<dbReference type="InterPro" id="IPR000772">
    <property type="entry name" value="Ricin_B_lectin"/>
</dbReference>
<feature type="signal peptide" evidence="6">
    <location>
        <begin position="1"/>
        <end position="16"/>
    </location>
</feature>
<keyword evidence="6" id="KW-0732">Signal</keyword>
<keyword evidence="9" id="KW-1185">Reference proteome</keyword>
<dbReference type="SUPFAM" id="SSF50370">
    <property type="entry name" value="Ricin B-like lectins"/>
    <property type="match status" value="1"/>
</dbReference>
<keyword evidence="5 6" id="KW-0326">Glycosidase</keyword>
<name>A0A0C5VNW3_9GAMM</name>
<accession>A0A0C5VNW3</accession>
<evidence type="ECO:0000256" key="6">
    <source>
        <dbReference type="RuleBase" id="RU361192"/>
    </source>
</evidence>
<dbReference type="Gene3D" id="2.80.10.50">
    <property type="match status" value="3"/>
</dbReference>
<keyword evidence="4 6" id="KW-0378">Hydrolase</keyword>
<organism evidence="8 9">
    <name type="scientific">Gynuella sunshinyii YC6258</name>
    <dbReference type="NCBI Taxonomy" id="1445510"/>
    <lineage>
        <taxon>Bacteria</taxon>
        <taxon>Pseudomonadati</taxon>
        <taxon>Pseudomonadota</taxon>
        <taxon>Gammaproteobacteria</taxon>
        <taxon>Oceanospirillales</taxon>
        <taxon>Saccharospirillaceae</taxon>
        <taxon>Gynuella</taxon>
    </lineage>
</organism>
<feature type="chain" id="PRO_5005111505" description="Arabinogalactan endo-beta-1,4-galactanase" evidence="6">
    <location>
        <begin position="17"/>
        <end position="495"/>
    </location>
</feature>
<dbReference type="InterPro" id="IPR017853">
    <property type="entry name" value="GH"/>
</dbReference>
<dbReference type="Pfam" id="PF07745">
    <property type="entry name" value="Glyco_hydro_53"/>
    <property type="match status" value="1"/>
</dbReference>
<dbReference type="STRING" id="1445510.YC6258_03960"/>
<dbReference type="EMBL" id="CP007142">
    <property type="protein sequence ID" value="AJQ95996.1"/>
    <property type="molecule type" value="Genomic_DNA"/>
</dbReference>
<dbReference type="PANTHER" id="PTHR34983">
    <property type="entry name" value="ARABINOGALACTAN ENDO-BETA-1,4-GALACTANASE A"/>
    <property type="match status" value="1"/>
</dbReference>
<dbReference type="PANTHER" id="PTHR34983:SF1">
    <property type="entry name" value="ARABINOGALACTAN ENDO-BETA-1,4-GALACTANASE A"/>
    <property type="match status" value="1"/>
</dbReference>
<dbReference type="HOGENOM" id="CLU_537300_0_0_6"/>
<gene>
    <name evidence="8" type="ORF">YC6258_03960</name>
</gene>
<dbReference type="GO" id="GO:0045490">
    <property type="term" value="P:pectin catabolic process"/>
    <property type="evidence" value="ECO:0007669"/>
    <property type="project" value="TreeGrafter"/>
</dbReference>
<dbReference type="SMART" id="SM00458">
    <property type="entry name" value="RICIN"/>
    <property type="match status" value="1"/>
</dbReference>
<dbReference type="AlphaFoldDB" id="A0A0C5VNW3"/>
<dbReference type="PROSITE" id="PS50231">
    <property type="entry name" value="RICIN_B_LECTIN"/>
    <property type="match status" value="1"/>
</dbReference>